<dbReference type="Proteomes" id="UP000197007">
    <property type="component" value="Chromosome"/>
</dbReference>
<keyword evidence="3" id="KW-1185">Reference proteome</keyword>
<evidence type="ECO:0000313" key="2">
    <source>
        <dbReference type="EMBL" id="ASF44557.1"/>
    </source>
</evidence>
<keyword evidence="1" id="KW-1133">Transmembrane helix</keyword>
<gene>
    <name evidence="2" type="ORF">CBG49_12595</name>
</gene>
<feature type="transmembrane region" description="Helical" evidence="1">
    <location>
        <begin position="112"/>
        <end position="130"/>
    </location>
</feature>
<accession>A0A1Z4BTC8</accession>
<keyword evidence="1" id="KW-0472">Membrane</keyword>
<organism evidence="2 3">
    <name type="scientific">Capnocytophaga endodontalis</name>
    <dbReference type="NCBI Taxonomy" id="2708117"/>
    <lineage>
        <taxon>Bacteria</taxon>
        <taxon>Pseudomonadati</taxon>
        <taxon>Bacteroidota</taxon>
        <taxon>Flavobacteriia</taxon>
        <taxon>Flavobacteriales</taxon>
        <taxon>Flavobacteriaceae</taxon>
        <taxon>Capnocytophaga</taxon>
    </lineage>
</organism>
<feature type="transmembrane region" description="Helical" evidence="1">
    <location>
        <begin position="79"/>
        <end position="106"/>
    </location>
</feature>
<sequence>MNITEKLAYKERLITRAKMILAQGRYPAELLEQIKDERLLKEVMKEMMPSAGIAYELLNDEEKQQRDRLLALNIKFRDYLYGFMLCKNIGYFLLITGALIGITAVMQFNNNGIFGVLSLLNGALLLYLATKKKELLHYHWQLFCAFLLFYIIELIVWQFPSPFLYFIDNDVLSSRYQAKIKLANLATPLVYEGVRLAALLGIYKGLKRINEFFNCQSKNHLLLL</sequence>
<name>A0A1Z4BTC8_9FLAO</name>
<keyword evidence="1" id="KW-0812">Transmembrane</keyword>
<evidence type="ECO:0000313" key="3">
    <source>
        <dbReference type="Proteomes" id="UP000197007"/>
    </source>
</evidence>
<dbReference type="AlphaFoldDB" id="A0A1Z4BTC8"/>
<reference evidence="3" key="1">
    <citation type="submission" date="2017-06" db="EMBL/GenBank/DDBJ databases">
        <title>Complete genome sequence of Capnocytophaga sp. KCOM 1579 (=ChDC OS43) isolated from a human refractory periapical abscess lesion.</title>
        <authorList>
            <person name="Kook J.-K."/>
            <person name="Park S.-N."/>
            <person name="Lim Y.K."/>
            <person name="Roh H."/>
        </authorList>
    </citation>
    <scope>NUCLEOTIDE SEQUENCE [LARGE SCALE GENOMIC DNA]</scope>
    <source>
        <strain evidence="3">ChDC OS43</strain>
    </source>
</reference>
<proteinExistence type="predicted"/>
<feature type="transmembrane region" description="Helical" evidence="1">
    <location>
        <begin position="142"/>
        <end position="160"/>
    </location>
</feature>
<dbReference type="KEGG" id="capn:CBG49_12595"/>
<evidence type="ECO:0000256" key="1">
    <source>
        <dbReference type="SAM" id="Phobius"/>
    </source>
</evidence>
<protein>
    <submittedName>
        <fullName evidence="2">Uncharacterized protein</fullName>
    </submittedName>
</protein>
<dbReference type="EMBL" id="CP022022">
    <property type="protein sequence ID" value="ASF44557.1"/>
    <property type="molecule type" value="Genomic_DNA"/>
</dbReference>